<dbReference type="InterPro" id="IPR006574">
    <property type="entry name" value="PRY"/>
</dbReference>
<dbReference type="InterPro" id="IPR013320">
    <property type="entry name" value="ConA-like_dom_sf"/>
</dbReference>
<accession>A0A6P7M387</accession>
<dbReference type="CDD" id="cd16040">
    <property type="entry name" value="SPRY_PRY_SNTX"/>
    <property type="match status" value="1"/>
</dbReference>
<gene>
    <name evidence="11" type="primary">LOC114852447</name>
</gene>
<evidence type="ECO:0000313" key="10">
    <source>
        <dbReference type="Proteomes" id="UP000515150"/>
    </source>
</evidence>
<keyword evidence="3" id="KW-0433">Leucine-rich repeat</keyword>
<evidence type="ECO:0000313" key="11">
    <source>
        <dbReference type="RefSeq" id="XP_029000662.1"/>
    </source>
</evidence>
<dbReference type="SUPFAM" id="SSF49899">
    <property type="entry name" value="Concanavalin A-like lectins/glucanases"/>
    <property type="match status" value="1"/>
</dbReference>
<evidence type="ECO:0000256" key="4">
    <source>
        <dbReference type="ARBA" id="ARBA00022737"/>
    </source>
</evidence>
<evidence type="ECO:0000256" key="5">
    <source>
        <dbReference type="ARBA" id="ARBA00022741"/>
    </source>
</evidence>
<dbReference type="AlphaFoldDB" id="A0A6P7M387"/>
<dbReference type="Gene3D" id="3.80.10.10">
    <property type="entry name" value="Ribonuclease Inhibitor"/>
    <property type="match status" value="1"/>
</dbReference>
<feature type="domain" description="B30.2/SPRY" evidence="8">
    <location>
        <begin position="885"/>
        <end position="1084"/>
    </location>
</feature>
<dbReference type="Gene3D" id="2.60.120.920">
    <property type="match status" value="1"/>
</dbReference>
<dbReference type="Gene3D" id="3.40.50.300">
    <property type="entry name" value="P-loop containing nucleotide triphosphate hydrolases"/>
    <property type="match status" value="1"/>
</dbReference>
<evidence type="ECO:0000259" key="9">
    <source>
        <dbReference type="PROSITE" id="PS50837"/>
    </source>
</evidence>
<dbReference type="Pfam" id="PF05729">
    <property type="entry name" value="NACHT"/>
    <property type="match status" value="1"/>
</dbReference>
<evidence type="ECO:0000256" key="6">
    <source>
        <dbReference type="ARBA" id="ARBA00022840"/>
    </source>
</evidence>
<keyword evidence="10" id="KW-1185">Reference proteome</keyword>
<comment type="subcellular location">
    <subcellularLocation>
        <location evidence="1">Cytoplasm</location>
    </subcellularLocation>
</comment>
<dbReference type="InParanoid" id="A0A6P7M387"/>
<dbReference type="InterPro" id="IPR041075">
    <property type="entry name" value="NOD1/2_WH"/>
</dbReference>
<dbReference type="SMART" id="SM00449">
    <property type="entry name" value="SPRY"/>
    <property type="match status" value="1"/>
</dbReference>
<dbReference type="Pfam" id="PF17776">
    <property type="entry name" value="NLRC4_HD2"/>
    <property type="match status" value="1"/>
</dbReference>
<feature type="compositionally biased region" description="Polar residues" evidence="7">
    <location>
        <begin position="80"/>
        <end position="90"/>
    </location>
</feature>
<proteinExistence type="predicted"/>
<reference evidence="11" key="1">
    <citation type="submission" date="2025-08" db="UniProtKB">
        <authorList>
            <consortium name="RefSeq"/>
        </authorList>
    </citation>
    <scope>IDENTIFICATION</scope>
</reference>
<dbReference type="Pfam" id="PF13765">
    <property type="entry name" value="PRY"/>
    <property type="match status" value="1"/>
</dbReference>
<dbReference type="SMART" id="SM01288">
    <property type="entry name" value="FISNA"/>
    <property type="match status" value="1"/>
</dbReference>
<dbReference type="GeneID" id="114852447"/>
<keyword evidence="4" id="KW-0677">Repeat</keyword>
<dbReference type="InterPro" id="IPR051261">
    <property type="entry name" value="NLR"/>
</dbReference>
<dbReference type="KEGG" id="bspl:114852447"/>
<evidence type="ECO:0000256" key="7">
    <source>
        <dbReference type="SAM" id="MobiDB-lite"/>
    </source>
</evidence>
<dbReference type="InterPro" id="IPR027417">
    <property type="entry name" value="P-loop_NTPase"/>
</dbReference>
<dbReference type="GO" id="GO:0005524">
    <property type="term" value="F:ATP binding"/>
    <property type="evidence" value="ECO:0007669"/>
    <property type="project" value="UniProtKB-KW"/>
</dbReference>
<dbReference type="InterPro" id="IPR029495">
    <property type="entry name" value="NACHT-assoc"/>
</dbReference>
<dbReference type="InterPro" id="IPR043136">
    <property type="entry name" value="B30.2/SPRY_sf"/>
</dbReference>
<dbReference type="PANTHER" id="PTHR24106">
    <property type="entry name" value="NACHT, LRR AND CARD DOMAINS-CONTAINING"/>
    <property type="match status" value="1"/>
</dbReference>
<dbReference type="Pfam" id="PF14484">
    <property type="entry name" value="FISNA"/>
    <property type="match status" value="1"/>
</dbReference>
<feature type="domain" description="NACHT" evidence="9">
    <location>
        <begin position="266"/>
        <end position="400"/>
    </location>
</feature>
<dbReference type="Pfam" id="PF17779">
    <property type="entry name" value="WHD_NOD2"/>
    <property type="match status" value="1"/>
</dbReference>
<dbReference type="GO" id="GO:0005737">
    <property type="term" value="C:cytoplasm"/>
    <property type="evidence" value="ECO:0007669"/>
    <property type="project" value="UniProtKB-SubCell"/>
</dbReference>
<dbReference type="OrthoDB" id="120976at2759"/>
<dbReference type="SMART" id="SM00589">
    <property type="entry name" value="PRY"/>
    <property type="match status" value="1"/>
</dbReference>
<dbReference type="SUPFAM" id="SSF52047">
    <property type="entry name" value="RNI-like"/>
    <property type="match status" value="1"/>
</dbReference>
<name>A0A6P7M387_BETSP</name>
<keyword evidence="2" id="KW-0963">Cytoplasm</keyword>
<dbReference type="Pfam" id="PF00622">
    <property type="entry name" value="SPRY"/>
    <property type="match status" value="1"/>
</dbReference>
<dbReference type="SMART" id="SM00368">
    <property type="entry name" value="LRR_RI"/>
    <property type="match status" value="3"/>
</dbReference>
<dbReference type="InterPro" id="IPR003879">
    <property type="entry name" value="Butyrophylin_SPRY"/>
</dbReference>
<dbReference type="InterPro" id="IPR041267">
    <property type="entry name" value="NLRP_HD2"/>
</dbReference>
<dbReference type="Proteomes" id="UP000515150">
    <property type="component" value="Chromosome 3"/>
</dbReference>
<evidence type="ECO:0000256" key="3">
    <source>
        <dbReference type="ARBA" id="ARBA00022614"/>
    </source>
</evidence>
<dbReference type="RefSeq" id="XP_029000662.1">
    <property type="nucleotide sequence ID" value="XM_029144829.3"/>
</dbReference>
<feature type="compositionally biased region" description="Polar residues" evidence="7">
    <location>
        <begin position="36"/>
        <end position="48"/>
    </location>
</feature>
<dbReference type="PROSITE" id="PS50188">
    <property type="entry name" value="B302_SPRY"/>
    <property type="match status" value="1"/>
</dbReference>
<evidence type="ECO:0000256" key="2">
    <source>
        <dbReference type="ARBA" id="ARBA00022490"/>
    </source>
</evidence>
<dbReference type="InterPro" id="IPR032675">
    <property type="entry name" value="LRR_dom_sf"/>
</dbReference>
<dbReference type="FunFam" id="3.40.50.300:FF:001524">
    <property type="entry name" value="Si:dkey-126g1.7"/>
    <property type="match status" value="1"/>
</dbReference>
<dbReference type="InterPro" id="IPR001870">
    <property type="entry name" value="B30.2/SPRY"/>
</dbReference>
<evidence type="ECO:0000256" key="1">
    <source>
        <dbReference type="ARBA" id="ARBA00004496"/>
    </source>
</evidence>
<dbReference type="Pfam" id="PF13516">
    <property type="entry name" value="LRR_6"/>
    <property type="match status" value="2"/>
</dbReference>
<dbReference type="PROSITE" id="PS50837">
    <property type="entry name" value="NACHT"/>
    <property type="match status" value="1"/>
</dbReference>
<keyword evidence="5" id="KW-0547">Nucleotide-binding</keyword>
<feature type="region of interest" description="Disordered" evidence="7">
    <location>
        <begin position="1"/>
        <end position="90"/>
    </location>
</feature>
<dbReference type="InterPro" id="IPR001611">
    <property type="entry name" value="Leu-rich_rpt"/>
</dbReference>
<sequence length="1093" mass="123289">MDVSEKTEDKSGVLRRYQNQTGRERCQSRIVPMTFDGQQSEKMSQLDQNGPAPPPPSCVSIRSDRSKSEPIAFRGEQPNPKLSSEVSSNQPDWNLDNIFTVVEENVVNLVRNELKKLRKILDSEQPDKELKEDDEAMEVDDIRRNSNREAILTVTLNCLRMMRQEHLAESLHSKSRLARCQQKLKSNLKRKFQTLFEGTDESGNPIRLKEIYTELHVTQGENRAMNSQHEVRQIQAASWKSDRSHERILQCGDLFGSVPGRGEPIRTLVTKGVAGIGKTVLTQKFVLDWAEDRTGRDIHFIFPIAFHELNLLKEQNFSLVELLHHFFTETMEAGICKFEELQVLFIFDGLDESQLQLDFKTIEILTDVTKPASVVALITNIIRGKLLPSAQLWITTRPAAANQIPAACVDMVTEVRGFTDPQKEEYFRKRLRDEQQATTIISHIKSSRSLHVMCHIPVFCWITATVLEDLLETREGGELPKTLTELYIYFLVVQTKQGNVKYRGRAETDPVWSSESSGTVRALGRLAFETLEKNKLIFYEDELMVCGTDIKSVSVQSGLITEVWRGKRRLNENKVFCFVHLTIHEFLAALHVFLTFMETDVDLLRSKRLTLRIKSKTKHFYRTAVDRALESPTGHLDLFVRFLLGLSLENNQTPLQGLLKKTGTSPDVSGALVQYIKKKIRGSLPPERSINMFHCLNELDDHSLVEEMQQYLSSGGVTADKLSPSQWAALVFILLSSQKDLDVFDLKKFSGSEEGLQSLVPVVKASRKSLLSGCGLSPKSCDVLASVFTSKDSNLREVDLSNNDLGDTGVRLLSAGLGCPHSKLEVLRLSGCLVTEAGVDSLLLALSANPSHLKELDLSFNHPGDSSIQQLNARLKDPQWNLKTLNLDHCGECRLQPVPQRYLCSLSLDPNTANRNICLFDMNTRATVVVEKKPYPDHPERFDTWKQLLGSDGLTGRCYWELYWLGRVNVGVAYRGIRRSGDGDSCCLGWNDQSWSLMCSPNSFTAWHNNTVTDIDGPPPSECDRVGVYLDWSAGTLSFYSIPTSSNQLIELHTFHTTFTQPVYPAFGFGRMTNVRTDSKLLPCSIVLSQVKE</sequence>
<dbReference type="PRINTS" id="PR01407">
    <property type="entry name" value="BUTYPHLNCDUF"/>
</dbReference>
<protein>
    <submittedName>
        <fullName evidence="11">Protein NLRC3-like</fullName>
    </submittedName>
</protein>
<evidence type="ECO:0000259" key="8">
    <source>
        <dbReference type="PROSITE" id="PS50188"/>
    </source>
</evidence>
<dbReference type="InterPro" id="IPR003877">
    <property type="entry name" value="SPRY_dom"/>
</dbReference>
<feature type="compositionally biased region" description="Basic and acidic residues" evidence="7">
    <location>
        <begin position="1"/>
        <end position="12"/>
    </location>
</feature>
<keyword evidence="6" id="KW-0067">ATP-binding</keyword>
<dbReference type="InterPro" id="IPR007111">
    <property type="entry name" value="NACHT_NTPase"/>
</dbReference>
<organism evidence="10 11">
    <name type="scientific">Betta splendens</name>
    <name type="common">Siamese fighting fish</name>
    <dbReference type="NCBI Taxonomy" id="158456"/>
    <lineage>
        <taxon>Eukaryota</taxon>
        <taxon>Metazoa</taxon>
        <taxon>Chordata</taxon>
        <taxon>Craniata</taxon>
        <taxon>Vertebrata</taxon>
        <taxon>Euteleostomi</taxon>
        <taxon>Actinopterygii</taxon>
        <taxon>Neopterygii</taxon>
        <taxon>Teleostei</taxon>
        <taxon>Neoteleostei</taxon>
        <taxon>Acanthomorphata</taxon>
        <taxon>Anabantaria</taxon>
        <taxon>Anabantiformes</taxon>
        <taxon>Anabantoidei</taxon>
        <taxon>Osphronemidae</taxon>
        <taxon>Betta</taxon>
    </lineage>
</organism>